<dbReference type="Proteomes" id="UP000655751">
    <property type="component" value="Unassembled WGS sequence"/>
</dbReference>
<sequence>MKRTTIKLPDELDSRIRHEASRRDMTVSEWTREALTAHLPNEGIRRFGAAGVGHSGRSDISERIEEILRGESGR</sequence>
<dbReference type="InterPro" id="IPR010985">
    <property type="entry name" value="Ribbon_hlx_hlx"/>
</dbReference>
<dbReference type="CDD" id="cd21631">
    <property type="entry name" value="RHH_CopG_NikR-like"/>
    <property type="match status" value="1"/>
</dbReference>
<proteinExistence type="predicted"/>
<feature type="domain" description="Ribbon-helix-helix protein CopG" evidence="1">
    <location>
        <begin position="2"/>
        <end position="39"/>
    </location>
</feature>
<evidence type="ECO:0000313" key="3">
    <source>
        <dbReference type="Proteomes" id="UP000655751"/>
    </source>
</evidence>
<organism evidence="2 3">
    <name type="scientific">Nocardia bovistercoris</name>
    <dbReference type="NCBI Taxonomy" id="2785916"/>
    <lineage>
        <taxon>Bacteria</taxon>
        <taxon>Bacillati</taxon>
        <taxon>Actinomycetota</taxon>
        <taxon>Actinomycetes</taxon>
        <taxon>Mycobacteriales</taxon>
        <taxon>Nocardiaceae</taxon>
        <taxon>Nocardia</taxon>
    </lineage>
</organism>
<accession>A0A931I9D5</accession>
<dbReference type="AlphaFoldDB" id="A0A931I9D5"/>
<dbReference type="Pfam" id="PF01402">
    <property type="entry name" value="RHH_1"/>
    <property type="match status" value="1"/>
</dbReference>
<keyword evidence="3" id="KW-1185">Reference proteome</keyword>
<dbReference type="RefSeq" id="WP_196149723.1">
    <property type="nucleotide sequence ID" value="NZ_JADMLG010000005.1"/>
</dbReference>
<name>A0A931I9D5_9NOCA</name>
<evidence type="ECO:0000313" key="2">
    <source>
        <dbReference type="EMBL" id="MBH0777372.1"/>
    </source>
</evidence>
<dbReference type="EMBL" id="JADMLG010000005">
    <property type="protein sequence ID" value="MBH0777372.1"/>
    <property type="molecule type" value="Genomic_DNA"/>
</dbReference>
<reference evidence="2" key="1">
    <citation type="submission" date="2020-11" db="EMBL/GenBank/DDBJ databases">
        <title>Nocardia NEAU-351.nov., a novel actinomycete isolated from the cow dung.</title>
        <authorList>
            <person name="Zhang X."/>
        </authorList>
    </citation>
    <scope>NUCLEOTIDE SEQUENCE</scope>
    <source>
        <strain evidence="2">NEAU-351</strain>
    </source>
</reference>
<dbReference type="GO" id="GO:0006355">
    <property type="term" value="P:regulation of DNA-templated transcription"/>
    <property type="evidence" value="ECO:0007669"/>
    <property type="project" value="InterPro"/>
</dbReference>
<dbReference type="SUPFAM" id="SSF47598">
    <property type="entry name" value="Ribbon-helix-helix"/>
    <property type="match status" value="1"/>
</dbReference>
<protein>
    <submittedName>
        <fullName evidence="2">Ribbon-helix-helix protein, CopG family</fullName>
    </submittedName>
</protein>
<comment type="caution">
    <text evidence="2">The sequence shown here is derived from an EMBL/GenBank/DDBJ whole genome shotgun (WGS) entry which is preliminary data.</text>
</comment>
<dbReference type="InterPro" id="IPR002145">
    <property type="entry name" value="CopG"/>
</dbReference>
<gene>
    <name evidence="2" type="ORF">IT779_13890</name>
</gene>
<evidence type="ECO:0000259" key="1">
    <source>
        <dbReference type="Pfam" id="PF01402"/>
    </source>
</evidence>